<feature type="compositionally biased region" description="Low complexity" evidence="1">
    <location>
        <begin position="309"/>
        <end position="322"/>
    </location>
</feature>
<dbReference type="AlphaFoldDB" id="A0A3S5CGT8"/>
<dbReference type="EMBL" id="CAAALY010044590">
    <property type="protein sequence ID" value="VEL20070.1"/>
    <property type="molecule type" value="Genomic_DNA"/>
</dbReference>
<comment type="caution">
    <text evidence="2">The sequence shown here is derived from an EMBL/GenBank/DDBJ whole genome shotgun (WGS) entry which is preliminary data.</text>
</comment>
<reference evidence="2" key="1">
    <citation type="submission" date="2018-11" db="EMBL/GenBank/DDBJ databases">
        <authorList>
            <consortium name="Pathogen Informatics"/>
        </authorList>
    </citation>
    <scope>NUCLEOTIDE SEQUENCE</scope>
</reference>
<feature type="region of interest" description="Disordered" evidence="1">
    <location>
        <begin position="239"/>
        <end position="272"/>
    </location>
</feature>
<feature type="region of interest" description="Disordered" evidence="1">
    <location>
        <begin position="285"/>
        <end position="333"/>
    </location>
</feature>
<feature type="compositionally biased region" description="Polar residues" evidence="1">
    <location>
        <begin position="285"/>
        <end position="300"/>
    </location>
</feature>
<feature type="region of interest" description="Disordered" evidence="1">
    <location>
        <begin position="1"/>
        <end position="25"/>
    </location>
</feature>
<feature type="compositionally biased region" description="Basic and acidic residues" evidence="1">
    <location>
        <begin position="1"/>
        <end position="17"/>
    </location>
</feature>
<evidence type="ECO:0000313" key="3">
    <source>
        <dbReference type="Proteomes" id="UP000784294"/>
    </source>
</evidence>
<gene>
    <name evidence="2" type="ORF">PXEA_LOCUS13510</name>
</gene>
<keyword evidence="3" id="KW-1185">Reference proteome</keyword>
<proteinExistence type="predicted"/>
<sequence>MITIRTADELEDGHLTADDEEDEGEDVDDIDLIADDLGFGPSGNLVLGAGPMAEAAPISRRKQNLASLARRPQVASVHHQFPATSISVTACSAVGGDCKENSCSSSHLGFDKKGLLVETGKAVGSQIHYFGDNTGVPHQRKSWNSKSSNTVSRPLISSQGPTELFDQTCRKQPQQHISCGFRGGKKDSAEDTDSASDESFEITVDIPYCWPENLINEHNYFHIPAVGSVIKYRISTKSSHPINKHQKGHSKAPEDESQAGDFKPQSQHTSTSVMAGTLKRAFSSGANSSEFAGSSIQDTSAPAKKTKISSSSCLPASSDSPSTKIPVDSSVPV</sequence>
<evidence type="ECO:0000313" key="2">
    <source>
        <dbReference type="EMBL" id="VEL20070.1"/>
    </source>
</evidence>
<organism evidence="2 3">
    <name type="scientific">Protopolystoma xenopodis</name>
    <dbReference type="NCBI Taxonomy" id="117903"/>
    <lineage>
        <taxon>Eukaryota</taxon>
        <taxon>Metazoa</taxon>
        <taxon>Spiralia</taxon>
        <taxon>Lophotrochozoa</taxon>
        <taxon>Platyhelminthes</taxon>
        <taxon>Monogenea</taxon>
        <taxon>Polyopisthocotylea</taxon>
        <taxon>Polystomatidea</taxon>
        <taxon>Polystomatidae</taxon>
        <taxon>Protopolystoma</taxon>
    </lineage>
</organism>
<evidence type="ECO:0000256" key="1">
    <source>
        <dbReference type="SAM" id="MobiDB-lite"/>
    </source>
</evidence>
<accession>A0A3S5CGT8</accession>
<dbReference type="OrthoDB" id="308383at2759"/>
<name>A0A3S5CGT8_9PLAT</name>
<dbReference type="Proteomes" id="UP000784294">
    <property type="component" value="Unassembled WGS sequence"/>
</dbReference>
<protein>
    <submittedName>
        <fullName evidence="2">Uncharacterized protein</fullName>
    </submittedName>
</protein>
<feature type="region of interest" description="Disordered" evidence="1">
    <location>
        <begin position="176"/>
        <end position="198"/>
    </location>
</feature>